<reference evidence="2 3" key="1">
    <citation type="submission" date="2016-09" db="EMBL/GenBank/DDBJ databases">
        <title>Genomic analysis reveals versatility of anaerobic energy metabolism of Geosporobacter ferrireducens IRF9 of phylum Firmicutes.</title>
        <authorList>
            <person name="Kim S.-J."/>
        </authorList>
    </citation>
    <scope>NUCLEOTIDE SEQUENCE [LARGE SCALE GENOMIC DNA]</scope>
    <source>
        <strain evidence="2 3">IRF9</strain>
    </source>
</reference>
<name>A0A1D8GGK4_9FIRM</name>
<dbReference type="STRING" id="1424294.Gferi_10830"/>
<dbReference type="AlphaFoldDB" id="A0A1D8GGK4"/>
<feature type="domain" description="DUF1659" evidence="1">
    <location>
        <begin position="3"/>
        <end position="73"/>
    </location>
</feature>
<dbReference type="KEGG" id="gfe:Gferi_10830"/>
<accession>A0A1D8GGK4</accession>
<dbReference type="Pfam" id="PF07872">
    <property type="entry name" value="DUF1659"/>
    <property type="match status" value="1"/>
</dbReference>
<dbReference type="RefSeq" id="WP_069976334.1">
    <property type="nucleotide sequence ID" value="NZ_CP017269.1"/>
</dbReference>
<dbReference type="InterPro" id="IPR012454">
    <property type="entry name" value="DUF1659"/>
</dbReference>
<dbReference type="Proteomes" id="UP000095743">
    <property type="component" value="Chromosome"/>
</dbReference>
<protein>
    <recommendedName>
        <fullName evidence="1">DUF1659 domain-containing protein</fullName>
    </recommendedName>
</protein>
<proteinExistence type="predicted"/>
<organism evidence="2 3">
    <name type="scientific">Geosporobacter ferrireducens</name>
    <dbReference type="NCBI Taxonomy" id="1424294"/>
    <lineage>
        <taxon>Bacteria</taxon>
        <taxon>Bacillati</taxon>
        <taxon>Bacillota</taxon>
        <taxon>Clostridia</taxon>
        <taxon>Peptostreptococcales</taxon>
        <taxon>Thermotaleaceae</taxon>
        <taxon>Geosporobacter</taxon>
    </lineage>
</organism>
<keyword evidence="3" id="KW-1185">Reference proteome</keyword>
<gene>
    <name evidence="2" type="ORF">Gferi_10830</name>
</gene>
<sequence length="74" mass="8051">MPVNVTPLDSKLKITFSLGTDSNGKEMTQVKTYTGIKASAADEDVYSIADILTSLQSNDVIRVGRLDEKEMTQA</sequence>
<dbReference type="EMBL" id="CP017269">
    <property type="protein sequence ID" value="AOT70038.1"/>
    <property type="molecule type" value="Genomic_DNA"/>
</dbReference>
<evidence type="ECO:0000313" key="2">
    <source>
        <dbReference type="EMBL" id="AOT70038.1"/>
    </source>
</evidence>
<evidence type="ECO:0000313" key="3">
    <source>
        <dbReference type="Proteomes" id="UP000095743"/>
    </source>
</evidence>
<evidence type="ECO:0000259" key="1">
    <source>
        <dbReference type="Pfam" id="PF07872"/>
    </source>
</evidence>